<reference evidence="1" key="1">
    <citation type="submission" date="2021-01" db="EMBL/GenBank/DDBJ databases">
        <title>Microvirga sp.</title>
        <authorList>
            <person name="Kim M.K."/>
        </authorList>
    </citation>
    <scope>NUCLEOTIDE SEQUENCE</scope>
    <source>
        <strain evidence="1">5420S-16</strain>
    </source>
</reference>
<evidence type="ECO:0008006" key="3">
    <source>
        <dbReference type="Google" id="ProtNLM"/>
    </source>
</evidence>
<comment type="caution">
    <text evidence="1">The sequence shown here is derived from an EMBL/GenBank/DDBJ whole genome shotgun (WGS) entry which is preliminary data.</text>
</comment>
<accession>A0A936Z7Y3</accession>
<evidence type="ECO:0000313" key="1">
    <source>
        <dbReference type="EMBL" id="MBL0405768.1"/>
    </source>
</evidence>
<dbReference type="Proteomes" id="UP000605848">
    <property type="component" value="Unassembled WGS sequence"/>
</dbReference>
<sequence>MLTAAWVAFSVQIRMEEEHLEHMHGTAYDRYRATVPSWIVLPDGSGRASASEGHPVDHG</sequence>
<organism evidence="1 2">
    <name type="scientific">Microvirga aerilata</name>
    <dbReference type="NCBI Taxonomy" id="670292"/>
    <lineage>
        <taxon>Bacteria</taxon>
        <taxon>Pseudomonadati</taxon>
        <taxon>Pseudomonadota</taxon>
        <taxon>Alphaproteobacteria</taxon>
        <taxon>Hyphomicrobiales</taxon>
        <taxon>Methylobacteriaceae</taxon>
        <taxon>Microvirga</taxon>
    </lineage>
</organism>
<name>A0A936Z7Y3_9HYPH</name>
<dbReference type="Gene3D" id="1.20.120.1630">
    <property type="match status" value="1"/>
</dbReference>
<evidence type="ECO:0000313" key="2">
    <source>
        <dbReference type="Proteomes" id="UP000605848"/>
    </source>
</evidence>
<proteinExistence type="predicted"/>
<dbReference type="AlphaFoldDB" id="A0A936Z7Y3"/>
<gene>
    <name evidence="1" type="ORF">JKG68_17550</name>
</gene>
<dbReference type="EMBL" id="JAEQMY010000027">
    <property type="protein sequence ID" value="MBL0405768.1"/>
    <property type="molecule type" value="Genomic_DNA"/>
</dbReference>
<dbReference type="RefSeq" id="WP_202062172.1">
    <property type="nucleotide sequence ID" value="NZ_JAEQMY010000027.1"/>
</dbReference>
<keyword evidence="2" id="KW-1185">Reference proteome</keyword>
<protein>
    <recommendedName>
        <fullName evidence="3">Isoprenylcysteine carboxylmethyltransferase family protein</fullName>
    </recommendedName>
</protein>